<dbReference type="GeneID" id="26613355"/>
<evidence type="ECO:0000313" key="1">
    <source>
        <dbReference type="EMBL" id="AKU44476.1"/>
    </source>
</evidence>
<sequence>MTIKTRSVEVQNLYAVRTILAVLMGVSTGKSSYIDSFIFSLYNPRSRWDGDVSWTEHFCDQLNEIANEIRNGKYWKTGVFFTLIAAEDVKFWDAIGVPMKTWKNIELEAK</sequence>
<evidence type="ECO:0000313" key="2">
    <source>
        <dbReference type="Proteomes" id="UP000203408"/>
    </source>
</evidence>
<organism evidence="1 2">
    <name type="scientific">Klebsiella phage Matisse</name>
    <dbReference type="NCBI Taxonomy" id="1675607"/>
    <lineage>
        <taxon>Viruses</taxon>
        <taxon>Duplodnaviria</taxon>
        <taxon>Heunggongvirae</taxon>
        <taxon>Uroviricota</taxon>
        <taxon>Caudoviricetes</taxon>
        <taxon>Pantevenvirales</taxon>
        <taxon>Straboviridae</taxon>
        <taxon>Slopekvirus</taxon>
        <taxon>Slopekvirus matisse</taxon>
    </lineage>
</organism>
<dbReference type="EMBL" id="KT001918">
    <property type="protein sequence ID" value="AKU44476.1"/>
    <property type="molecule type" value="Genomic_DNA"/>
</dbReference>
<name>A0A0K1LPI6_9CAUD</name>
<accession>A0A0K1LPI6</accession>
<reference evidence="1 2" key="1">
    <citation type="journal article" date="2015" name="Genome Announc.">
        <title>Complete Genome Sequence of Carbapenemase-Producing Klebsiella pneumoniae Myophage Matisse.</title>
        <authorList>
            <person name="Provasek V.E."/>
            <person name="Lessor L.E."/>
            <person name="Cahill J.L."/>
            <person name="Rasche E.S."/>
            <person name="Kuty Everett G.F."/>
        </authorList>
    </citation>
    <scope>NUCLEOTIDE SEQUENCE [LARGE SCALE GENOMIC DNA]</scope>
</reference>
<keyword evidence="2" id="KW-1185">Reference proteome</keyword>
<dbReference type="KEGG" id="vg:26613355"/>
<dbReference type="Proteomes" id="UP000203408">
    <property type="component" value="Segment"/>
</dbReference>
<protein>
    <submittedName>
        <fullName evidence="1">Uncharacterized protein</fullName>
    </submittedName>
</protein>
<gene>
    <name evidence="1" type="ORF">CPT_Matisse172</name>
</gene>
<proteinExistence type="predicted"/>
<dbReference type="RefSeq" id="YP_009194416.1">
    <property type="nucleotide sequence ID" value="NC_028750.1"/>
</dbReference>